<dbReference type="EMBL" id="JADJEV010000001">
    <property type="protein sequence ID" value="MBK6971646.1"/>
    <property type="molecule type" value="Genomic_DNA"/>
</dbReference>
<protein>
    <submittedName>
        <fullName evidence="2">Uncharacterized protein</fullName>
    </submittedName>
</protein>
<accession>A0A9D7HN02</accession>
<evidence type="ECO:0000313" key="1">
    <source>
        <dbReference type="EMBL" id="MBK6971646.1"/>
    </source>
</evidence>
<evidence type="ECO:0000313" key="2">
    <source>
        <dbReference type="EMBL" id="MBK6974649.1"/>
    </source>
</evidence>
<proteinExistence type="predicted"/>
<comment type="caution">
    <text evidence="2">The sequence shown here is derived from an EMBL/GenBank/DDBJ whole genome shotgun (WGS) entry which is preliminary data.</text>
</comment>
<reference evidence="3" key="2">
    <citation type="journal article" date="2021" name="Nat. Commun.">
        <title>Connecting structure to function with the recovery of over 1000 high-quality metagenome-assembled genomes from activated sludge using long-read sequencing.</title>
        <authorList>
            <person name="Singleton C.M."/>
            <person name="Petriglieri F."/>
            <person name="Kristensen J.M."/>
            <person name="Kirkegaard R.H."/>
            <person name="Michaelsen T.Y."/>
            <person name="Andersen M.H."/>
            <person name="Kondrotaite Z."/>
            <person name="Karst S.M."/>
            <person name="Dueholm M.S."/>
            <person name="Nielsen P.H."/>
            <person name="Albertsen M."/>
        </authorList>
    </citation>
    <scope>NUCLEOTIDE SEQUENCE [LARGE SCALE GENOMIC DNA]</scope>
</reference>
<organism evidence="2 3">
    <name type="scientific">Candidatus Methylophosphatis roskildensis</name>
    <dbReference type="NCBI Taxonomy" id="2899263"/>
    <lineage>
        <taxon>Bacteria</taxon>
        <taxon>Pseudomonadati</taxon>
        <taxon>Pseudomonadota</taxon>
        <taxon>Betaproteobacteria</taxon>
        <taxon>Nitrosomonadales</taxon>
        <taxon>Sterolibacteriaceae</taxon>
        <taxon>Candidatus Methylophosphatis</taxon>
    </lineage>
</organism>
<dbReference type="EMBL" id="JADJEV010000004">
    <property type="protein sequence ID" value="MBK6974649.1"/>
    <property type="molecule type" value="Genomic_DNA"/>
</dbReference>
<sequence>MELLTTRYAENLAGVLSCYDRIVITGTLPGACFAEGMTSFLVSRGIRIFDYPQFALPLRERVRHAAQALATEHGARIEHIAKAHVRKEDVVAKVLAARGDAPGLVHVISAMETCATYQPWHDKASGRTFLRPDTTKCLHYYFYWMDRELGLIYVRVPTYCPFRLQVLLQRTQLAGATNAARGHRLRRSRQRFCSHNRLRSCARTRRHLQA</sequence>
<gene>
    <name evidence="1" type="ORF">IPH26_01370</name>
    <name evidence="2" type="ORF">IPH26_17495</name>
</gene>
<reference evidence="2" key="1">
    <citation type="submission" date="2020-10" db="EMBL/GenBank/DDBJ databases">
        <title>Connecting structure to function with the recovery of over 1000 high-quality activated sludge metagenome-assembled genomes encoding full-length rRNA genes using long-read sequencing.</title>
        <authorList>
            <person name="Singleton C.M."/>
            <person name="Petriglieri F."/>
            <person name="Kristensen J.M."/>
            <person name="Kirkegaard R.H."/>
            <person name="Michaelsen T.Y."/>
            <person name="Andersen M.H."/>
            <person name="Karst S.M."/>
            <person name="Dueholm M.S."/>
            <person name="Nielsen P.H."/>
            <person name="Albertsen M."/>
        </authorList>
    </citation>
    <scope>NUCLEOTIDE SEQUENCE</scope>
    <source>
        <strain evidence="2">Bjer_18-Q3-R1-45_BAT3C.347</strain>
    </source>
</reference>
<dbReference type="Proteomes" id="UP000807785">
    <property type="component" value="Unassembled WGS sequence"/>
</dbReference>
<name>A0A9D7HN02_9PROT</name>
<evidence type="ECO:0000313" key="3">
    <source>
        <dbReference type="Proteomes" id="UP000807785"/>
    </source>
</evidence>
<dbReference type="AlphaFoldDB" id="A0A9D7HN02"/>